<proteinExistence type="predicted"/>
<dbReference type="Proteomes" id="UP000001037">
    <property type="component" value="Chromosome"/>
</dbReference>
<dbReference type="RefSeq" id="WP_014026780.1">
    <property type="nucleotide sequence ID" value="NC_015931.1"/>
</dbReference>
<accession>G0EG02</accession>
<dbReference type="InParanoid" id="G0EG02"/>
<keyword evidence="2" id="KW-1185">Reference proteome</keyword>
<sequence length="327" mass="36202">MKRLGYILGLSLILVSAAVLSLYVTSPSREGAVNNAGHGDARAAVVLDLSLVGSSGARVSRPIRYFRLSNGTTIVVEDRNPFPFEIRLEPSVAGMEVPGRLTVYRVEAYRGADEVLELLEKIGVEAKGVRYDNATKTFIYSDERVYVEYETETGFMRIVFREPLDREAVDSILEVLGYREGECGKRVVTTVDVNGTPLEKGVVYYRMFDGLPSNIAVLVRYRGDRVVAVEGVVPKSLVAVGSYQVTPVDELPRLLAERVSGKVDARDWMLDNVAFTNLTITKIQLVYRLTPKGYIVPVYVLEGHYELRYDGINEEGTVKGAIVAVKP</sequence>
<name>G0EG02_PYRF1</name>
<dbReference type="KEGG" id="pfm:Pyrfu_1244"/>
<dbReference type="HOGENOM" id="CLU_848924_0_0_2"/>
<evidence type="ECO:0000313" key="2">
    <source>
        <dbReference type="Proteomes" id="UP000001037"/>
    </source>
</evidence>
<protein>
    <submittedName>
        <fullName evidence="1">Uncharacterized protein</fullName>
    </submittedName>
</protein>
<gene>
    <name evidence="1" type="ordered locus">Pyrfu_1244</name>
</gene>
<organism evidence="1 2">
    <name type="scientific">Pyrolobus fumarii (strain DSM 11204 / 1A)</name>
    <dbReference type="NCBI Taxonomy" id="694429"/>
    <lineage>
        <taxon>Archaea</taxon>
        <taxon>Thermoproteota</taxon>
        <taxon>Thermoprotei</taxon>
        <taxon>Desulfurococcales</taxon>
        <taxon>Pyrodictiaceae</taxon>
        <taxon>Pyrolobus</taxon>
    </lineage>
</organism>
<dbReference type="GeneID" id="11138427"/>
<dbReference type="OrthoDB" id="372265at2157"/>
<evidence type="ECO:0000313" key="1">
    <source>
        <dbReference type="EMBL" id="AEM39103.1"/>
    </source>
</evidence>
<dbReference type="eggNOG" id="arCOG06134">
    <property type="taxonomic scope" value="Archaea"/>
</dbReference>
<dbReference type="AlphaFoldDB" id="G0EG02"/>
<reference evidence="1 2" key="1">
    <citation type="journal article" date="2011" name="Stand. Genomic Sci.">
        <title>Complete genome sequence of the hyperthermophilic chemolithoautotroph Pyrolobus fumarii type strain (1A).</title>
        <authorList>
            <person name="Anderson I."/>
            <person name="Goker M."/>
            <person name="Nolan M."/>
            <person name="Lucas S."/>
            <person name="Hammon N."/>
            <person name="Deshpande S."/>
            <person name="Cheng J.F."/>
            <person name="Tapia R."/>
            <person name="Han C."/>
            <person name="Goodwin L."/>
            <person name="Pitluck S."/>
            <person name="Huntemann M."/>
            <person name="Liolios K."/>
            <person name="Ivanova N."/>
            <person name="Pagani I."/>
            <person name="Mavromatis K."/>
            <person name="Ovchinikova G."/>
            <person name="Pati A."/>
            <person name="Chen A."/>
            <person name="Palaniappan K."/>
            <person name="Land M."/>
            <person name="Hauser L."/>
            <person name="Brambilla E.M."/>
            <person name="Huber H."/>
            <person name="Yasawong M."/>
            <person name="Rohde M."/>
            <person name="Spring S."/>
            <person name="Abt B."/>
            <person name="Sikorski J."/>
            <person name="Wirth R."/>
            <person name="Detter J.C."/>
            <person name="Woyke T."/>
            <person name="Bristow J."/>
            <person name="Eisen J.A."/>
            <person name="Markowitz V."/>
            <person name="Hugenholtz P."/>
            <person name="Kyrpides N.C."/>
            <person name="Klenk H.P."/>
            <person name="Lapidus A."/>
        </authorList>
    </citation>
    <scope>NUCLEOTIDE SEQUENCE [LARGE SCALE GENOMIC DNA]</scope>
    <source>
        <strain evidence="2">DSM 11204 / 1A</strain>
    </source>
</reference>
<dbReference type="EMBL" id="CP002838">
    <property type="protein sequence ID" value="AEM39103.1"/>
    <property type="molecule type" value="Genomic_DNA"/>
</dbReference>